<comment type="caution">
    <text evidence="8">The sequence shown here is derived from an EMBL/GenBank/DDBJ whole genome shotgun (WGS) entry which is preliminary data.</text>
</comment>
<protein>
    <submittedName>
        <fullName evidence="8">Permease-like protein</fullName>
    </submittedName>
</protein>
<accession>S9VZ68</accession>
<keyword evidence="9" id="KW-1185">Reference proteome</keyword>
<dbReference type="PANTHER" id="PTHR32522">
    <property type="match status" value="1"/>
</dbReference>
<feature type="transmembrane region" description="Helical" evidence="6">
    <location>
        <begin position="76"/>
        <end position="97"/>
    </location>
</feature>
<evidence type="ECO:0000256" key="4">
    <source>
        <dbReference type="ARBA" id="ARBA00022989"/>
    </source>
</evidence>
<reference evidence="8 9" key="1">
    <citation type="journal article" date="2013" name="PLoS ONE">
        <title>Predicting the Proteins of Angomonas deanei, Strigomonas culicis and Their Respective Endosymbionts Reveals New Aspects of the Trypanosomatidae Family.</title>
        <authorList>
            <person name="Motta M.C."/>
            <person name="Martins A.C."/>
            <person name="de Souza S.S."/>
            <person name="Catta-Preta C.M."/>
            <person name="Silva R."/>
            <person name="Klein C.C."/>
            <person name="de Almeida L.G."/>
            <person name="de Lima Cunha O."/>
            <person name="Ciapina L.P."/>
            <person name="Brocchi M."/>
            <person name="Colabardini A.C."/>
            <person name="de Araujo Lima B."/>
            <person name="Machado C.R."/>
            <person name="de Almeida Soares C.M."/>
            <person name="Probst C.M."/>
            <person name="de Menezes C.B."/>
            <person name="Thompson C.E."/>
            <person name="Bartholomeu D.C."/>
            <person name="Gradia D.F."/>
            <person name="Pavoni D.P."/>
            <person name="Grisard E.C."/>
            <person name="Fantinatti-Garboggini F."/>
            <person name="Marchini F.K."/>
            <person name="Rodrigues-Luiz G.F."/>
            <person name="Wagner G."/>
            <person name="Goldman G.H."/>
            <person name="Fietto J.L."/>
            <person name="Elias M.C."/>
            <person name="Goldman M.H."/>
            <person name="Sagot M.F."/>
            <person name="Pereira M."/>
            <person name="Stoco P.H."/>
            <person name="de Mendonca-Neto R.P."/>
            <person name="Teixeira S.M."/>
            <person name="Maciel T.E."/>
            <person name="de Oliveira Mendes T.A."/>
            <person name="Urmenyi T.P."/>
            <person name="de Souza W."/>
            <person name="Schenkman S."/>
            <person name="de Vasconcelos A.T."/>
        </authorList>
    </citation>
    <scope>NUCLEOTIDE SEQUENCE [LARGE SCALE GENOMIC DNA]</scope>
</reference>
<feature type="transmembrane region" description="Helical" evidence="6">
    <location>
        <begin position="597"/>
        <end position="620"/>
    </location>
</feature>
<feature type="transmembrane region" description="Helical" evidence="6">
    <location>
        <begin position="922"/>
        <end position="943"/>
    </location>
</feature>
<keyword evidence="4 6" id="KW-1133">Transmembrane helix</keyword>
<dbReference type="Pfam" id="PF02687">
    <property type="entry name" value="FtsX"/>
    <property type="match status" value="2"/>
</dbReference>
<sequence>MNTSPSPAEKNNRHEARVEVGSPSAPLFNFSVTNHWEREDVIEVVKQPHFILQWCKSVQLGALYTLADMRKRPRNIIIGIVAVFLLVFFSGIVLATLDKTPFIILRLAELNSGEADIYVTGDGTTTPLVNATAINGSLTACEEVLGASPRWAVKARLRQQRAFRTAYYSGASALSDVPLTTATVILADTQQELDIGLGRGWAYRSTGYGEASLFYVASEFLEVEANRGQQVNVELDASLLTSLLAGTAAANWLTVKRPSAAEVLTNPLDALIESFFDVNNITDASINIMDYLELRLPATMADCIDSANGKYTSALGNVALMDYHEMLWQLLQESGLMGSQVIQTQEGYRFLDPSVAASLPLGNTTGAVIDRFDAAAYAMSALVMLKDRAALYTAEASTRDAEMVRRSNAMMAAIGVDSPYAMEFALITYIDSFDIFKLLLVTSFATVVVAMLVLGGILMCTLLRINASERQYEIAMLRAQGMPTHQIASLLGTQTLAFTLPGTLLGILGVVLVNMLVEVFLARFTYLAPQYWGVSPRVYLLCALAGTALPLLATWPTVQRALSTSLRDALDIYRETQNETKITMIKLATLGLSRWQVWLGVFMVAAGFLVYYVVPLAFIFSRMALFFGTLDAILMSMVVGMCFVCVALGAWGQKLLLHVLLWGPERRLQTLILKHQQSHAENNRFAFLMFVLSVASLMAGGMMFSVLAAASTQVTELAAGAQVTVIASAFGTPLREAELDAFLKDAGAPYVADWAYSSFPLRSYPSIGTTRVANHVGTSGYIGVTAITEHFMDATYADYNMVDTYNPLYNFSLLNSDGQPDVVRSMYATAPRVASSAPSPPAFITGMEDGMATPAFTAKELFRVPVLITSAAKDRLGVAVGDSLKLTYDYEVVDRNNGNARSTIHTGVLLETRAFMTRVSGFFTISPLLFGTGSLLVPTTYFAQLLDLVAMDLGAARADGANYSLPDTAVRTVRQRVLYVRMHANVTRAQRERFLNLLQPHTDTSLHTTVDTQSVAEDLEQIRDLIMYFFYFTAVICMVLCAFMMWTTFIANVQLHAWSFGVLRALGFRNAQLVRACVYEAMCIVVNAFVAGVLVGFFVGYSVAQQLASFLSLPPDLDIPYGLILLMLVLTVVAAVVGSSVPLLFLKKKAISSVIRGV</sequence>
<evidence type="ECO:0000313" key="9">
    <source>
        <dbReference type="Proteomes" id="UP000015354"/>
    </source>
</evidence>
<keyword evidence="2" id="KW-1003">Cell membrane</keyword>
<name>S9VZ68_9TRYP</name>
<organism evidence="8 9">
    <name type="scientific">Strigomonas culicis</name>
    <dbReference type="NCBI Taxonomy" id="28005"/>
    <lineage>
        <taxon>Eukaryota</taxon>
        <taxon>Discoba</taxon>
        <taxon>Euglenozoa</taxon>
        <taxon>Kinetoplastea</taxon>
        <taxon>Metakinetoplastina</taxon>
        <taxon>Trypanosomatida</taxon>
        <taxon>Trypanosomatidae</taxon>
        <taxon>Strigomonadinae</taxon>
        <taxon>Strigomonas</taxon>
    </lineage>
</organism>
<feature type="transmembrane region" description="Helical" evidence="6">
    <location>
        <begin position="1121"/>
        <end position="1146"/>
    </location>
</feature>
<evidence type="ECO:0000259" key="7">
    <source>
        <dbReference type="Pfam" id="PF02687"/>
    </source>
</evidence>
<feature type="transmembrane region" description="Helical" evidence="6">
    <location>
        <begin position="1028"/>
        <end position="1055"/>
    </location>
</feature>
<evidence type="ECO:0000256" key="1">
    <source>
        <dbReference type="ARBA" id="ARBA00004651"/>
    </source>
</evidence>
<feature type="transmembrane region" description="Helical" evidence="6">
    <location>
        <begin position="685"/>
        <end position="710"/>
    </location>
</feature>
<feature type="transmembrane region" description="Helical" evidence="6">
    <location>
        <begin position="504"/>
        <end position="526"/>
    </location>
</feature>
<evidence type="ECO:0000313" key="8">
    <source>
        <dbReference type="EMBL" id="EPY29000.1"/>
    </source>
</evidence>
<keyword evidence="5 6" id="KW-0472">Membrane</keyword>
<gene>
    <name evidence="8" type="ORF">STCU_04775</name>
</gene>
<dbReference type="GO" id="GO:0005886">
    <property type="term" value="C:plasma membrane"/>
    <property type="evidence" value="ECO:0007669"/>
    <property type="project" value="UniProtKB-SubCell"/>
</dbReference>
<dbReference type="PANTHER" id="PTHR32522:SF5">
    <property type="entry name" value="ABC3 TRANSPORTER PERMEASE PROTEIN DOMAIN-CONTAINING PROTEIN"/>
    <property type="match status" value="1"/>
</dbReference>
<evidence type="ECO:0000256" key="5">
    <source>
        <dbReference type="ARBA" id="ARBA00023136"/>
    </source>
</evidence>
<dbReference type="Proteomes" id="UP000015354">
    <property type="component" value="Unassembled WGS sequence"/>
</dbReference>
<dbReference type="OrthoDB" id="312032at2759"/>
<dbReference type="InterPro" id="IPR003838">
    <property type="entry name" value="ABC3_permease_C"/>
</dbReference>
<feature type="transmembrane region" description="Helical" evidence="6">
    <location>
        <begin position="632"/>
        <end position="652"/>
    </location>
</feature>
<keyword evidence="3 6" id="KW-0812">Transmembrane</keyword>
<proteinExistence type="predicted"/>
<feature type="domain" description="ABC3 transporter permease C-terminal" evidence="7">
    <location>
        <begin position="1032"/>
        <end position="1149"/>
    </location>
</feature>
<evidence type="ECO:0000256" key="6">
    <source>
        <dbReference type="SAM" id="Phobius"/>
    </source>
</evidence>
<comment type="subcellular location">
    <subcellularLocation>
        <location evidence="1">Cell membrane</location>
        <topology evidence="1">Multi-pass membrane protein</topology>
    </subcellularLocation>
</comment>
<dbReference type="EMBL" id="ATMH01004775">
    <property type="protein sequence ID" value="EPY29000.1"/>
    <property type="molecule type" value="Genomic_DNA"/>
</dbReference>
<feature type="transmembrane region" description="Helical" evidence="6">
    <location>
        <begin position="436"/>
        <end position="463"/>
    </location>
</feature>
<evidence type="ECO:0000256" key="3">
    <source>
        <dbReference type="ARBA" id="ARBA00022692"/>
    </source>
</evidence>
<feature type="domain" description="ABC3 transporter permease C-terminal" evidence="7">
    <location>
        <begin position="447"/>
        <end position="565"/>
    </location>
</feature>
<evidence type="ECO:0000256" key="2">
    <source>
        <dbReference type="ARBA" id="ARBA00022475"/>
    </source>
</evidence>
<dbReference type="AlphaFoldDB" id="S9VZ68"/>
<feature type="transmembrane region" description="Helical" evidence="6">
    <location>
        <begin position="1076"/>
        <end position="1101"/>
    </location>
</feature>